<organism evidence="1 2">
    <name type="scientific">Haladaptatus pallidirubidus</name>
    <dbReference type="NCBI Taxonomy" id="1008152"/>
    <lineage>
        <taxon>Archaea</taxon>
        <taxon>Methanobacteriati</taxon>
        <taxon>Methanobacteriota</taxon>
        <taxon>Stenosarchaea group</taxon>
        <taxon>Halobacteria</taxon>
        <taxon>Halobacteriales</taxon>
        <taxon>Haladaptataceae</taxon>
        <taxon>Haladaptatus</taxon>
    </lineage>
</organism>
<sequence>MIEFCVGVFVLVVVIILQPVQVVRWRGDVQNVLTGFGATTGECGFRMLTLIDNARERALLSVDRISAFE</sequence>
<comment type="caution">
    <text evidence="1">The sequence shown here is derived from an EMBL/GenBank/DDBJ whole genome shotgun (WGS) entry which is preliminary data.</text>
</comment>
<name>A0AAV3UIG3_9EURY</name>
<dbReference type="AlphaFoldDB" id="A0AAV3UIG3"/>
<evidence type="ECO:0000313" key="1">
    <source>
        <dbReference type="EMBL" id="GAA5051753.1"/>
    </source>
</evidence>
<evidence type="ECO:0000313" key="2">
    <source>
        <dbReference type="Proteomes" id="UP001501729"/>
    </source>
</evidence>
<keyword evidence="2" id="KW-1185">Reference proteome</keyword>
<accession>A0AAV3UIG3</accession>
<dbReference type="Proteomes" id="UP001501729">
    <property type="component" value="Unassembled WGS sequence"/>
</dbReference>
<gene>
    <name evidence="1" type="ORF">GCM10025751_27240</name>
</gene>
<dbReference type="EMBL" id="BAABKX010000009">
    <property type="protein sequence ID" value="GAA5051753.1"/>
    <property type="molecule type" value="Genomic_DNA"/>
</dbReference>
<protein>
    <submittedName>
        <fullName evidence="1">Uncharacterized protein</fullName>
    </submittedName>
</protein>
<reference evidence="1 2" key="1">
    <citation type="journal article" date="2019" name="Int. J. Syst. Evol. Microbiol.">
        <title>The Global Catalogue of Microorganisms (GCM) 10K type strain sequencing project: providing services to taxonomists for standard genome sequencing and annotation.</title>
        <authorList>
            <consortium name="The Broad Institute Genomics Platform"/>
            <consortium name="The Broad Institute Genome Sequencing Center for Infectious Disease"/>
            <person name="Wu L."/>
            <person name="Ma J."/>
        </authorList>
    </citation>
    <scope>NUCLEOTIDE SEQUENCE [LARGE SCALE GENOMIC DNA]</scope>
    <source>
        <strain evidence="1 2">JCM 17504</strain>
    </source>
</reference>
<proteinExistence type="predicted"/>